<name>A0ABW5RYT8_9BACL</name>
<evidence type="ECO:0000256" key="7">
    <source>
        <dbReference type="ARBA" id="ARBA00023014"/>
    </source>
</evidence>
<keyword evidence="1" id="KW-0813">Transport</keyword>
<dbReference type="SUPFAM" id="SSF51230">
    <property type="entry name" value="Single hybrid motif"/>
    <property type="match status" value="1"/>
</dbReference>
<dbReference type="Pfam" id="PF13375">
    <property type="entry name" value="RnfC_N"/>
    <property type="match status" value="1"/>
</dbReference>
<dbReference type="Proteomes" id="UP001597399">
    <property type="component" value="Unassembled WGS sequence"/>
</dbReference>
<dbReference type="InterPro" id="IPR011053">
    <property type="entry name" value="Single_hybrid_motif"/>
</dbReference>
<reference evidence="11" key="1">
    <citation type="journal article" date="2019" name="Int. J. Syst. Evol. Microbiol.">
        <title>The Global Catalogue of Microorganisms (GCM) 10K type strain sequencing project: providing services to taxonomists for standard genome sequencing and annotation.</title>
        <authorList>
            <consortium name="The Broad Institute Genomics Platform"/>
            <consortium name="The Broad Institute Genome Sequencing Center for Infectious Disease"/>
            <person name="Wu L."/>
            <person name="Ma J."/>
        </authorList>
    </citation>
    <scope>NUCLEOTIDE SEQUENCE [LARGE SCALE GENOMIC DNA]</scope>
    <source>
        <strain evidence="11">TISTR 2466</strain>
    </source>
</reference>
<protein>
    <submittedName>
        <fullName evidence="10">Proline reductase-associated electron transfer protein PrdC</fullName>
    </submittedName>
</protein>
<dbReference type="Gene3D" id="3.40.50.11540">
    <property type="entry name" value="NADH-ubiquinone oxidoreductase 51kDa subunit"/>
    <property type="match status" value="1"/>
</dbReference>
<organism evidence="10 11">
    <name type="scientific">Sporolactobacillus shoreicorticis</name>
    <dbReference type="NCBI Taxonomy" id="1923877"/>
    <lineage>
        <taxon>Bacteria</taxon>
        <taxon>Bacillati</taxon>
        <taxon>Bacillota</taxon>
        <taxon>Bacilli</taxon>
        <taxon>Bacillales</taxon>
        <taxon>Sporolactobacillaceae</taxon>
        <taxon>Sporolactobacillus</taxon>
    </lineage>
</organism>
<dbReference type="EMBL" id="JBHUMQ010000006">
    <property type="protein sequence ID" value="MFD2692665.1"/>
    <property type="molecule type" value="Genomic_DNA"/>
</dbReference>
<keyword evidence="6" id="KW-0408">Iron</keyword>
<evidence type="ECO:0000256" key="2">
    <source>
        <dbReference type="ARBA" id="ARBA00022485"/>
    </source>
</evidence>
<keyword evidence="7" id="KW-0411">Iron-sulfur</keyword>
<dbReference type="Pfam" id="PF01512">
    <property type="entry name" value="Complex1_51K"/>
    <property type="match status" value="1"/>
</dbReference>
<evidence type="ECO:0000313" key="11">
    <source>
        <dbReference type="Proteomes" id="UP001597399"/>
    </source>
</evidence>
<keyword evidence="3" id="KW-0479">Metal-binding</keyword>
<feature type="domain" description="NADH-ubiquinone oxidoreductase 51kDa subunit FMN-binding" evidence="8">
    <location>
        <begin position="84"/>
        <end position="226"/>
    </location>
</feature>
<evidence type="ECO:0000256" key="1">
    <source>
        <dbReference type="ARBA" id="ARBA00022448"/>
    </source>
</evidence>
<keyword evidence="5" id="KW-0249">Electron transport</keyword>
<dbReference type="InterPro" id="IPR037225">
    <property type="entry name" value="Nuo51_FMN-bd_sf"/>
</dbReference>
<gene>
    <name evidence="10" type="primary">prdC</name>
    <name evidence="10" type="ORF">ACFSUE_03260</name>
</gene>
<sequence>MLNGKYKLPLKQHIGNLNKPCVQEGDHVERGQCIARADGLGADLHASVSGTVVEVNAAYIAIIGAKPKGDTFVPLPPGDLRERIRSAGIVGMGGAGFPTGIKLSQEIDGGTVIANAAECEPILNHNVMQIEANPDEVYRGLLYAMEAVGAANGIIAIKAKHRQAIAQIKNVIRDKRITVFPLRDLYPIGEERALIRDTLGILLPPEARAITANTIIINTETLSRVTQAVEYGRPVLSKNITVAGKLHGSPKARVFMDVPIGTRVGDLIEASGGINGDYGEIIMDGPFMGHSVTADDVITKTTGGIIVTMPFLDAKSPLGLLVCACGASEARMRELAKKMRAEVAGVELCKHAVYARGSLKCRNPGVCPGQADRVLRLRKAGAGSLLIGNCSDCSNTVMSLAPKLNIPVHHVTDNAMRAMNLHLIRKLHR</sequence>
<evidence type="ECO:0000259" key="9">
    <source>
        <dbReference type="Pfam" id="PF13375"/>
    </source>
</evidence>
<keyword evidence="11" id="KW-1185">Reference proteome</keyword>
<evidence type="ECO:0000256" key="5">
    <source>
        <dbReference type="ARBA" id="ARBA00022982"/>
    </source>
</evidence>
<dbReference type="RefSeq" id="WP_253064203.1">
    <property type="nucleotide sequence ID" value="NZ_JAMXWM010000028.1"/>
</dbReference>
<dbReference type="NCBIfam" id="TIGR04481">
    <property type="entry name" value="PR_assoc_PrdC"/>
    <property type="match status" value="1"/>
</dbReference>
<dbReference type="PANTHER" id="PTHR43034">
    <property type="entry name" value="ION-TRANSLOCATING OXIDOREDUCTASE COMPLEX SUBUNIT C"/>
    <property type="match status" value="1"/>
</dbReference>
<dbReference type="InterPro" id="IPR011538">
    <property type="entry name" value="Nuo51_FMN-bd"/>
</dbReference>
<keyword evidence="2" id="KW-0004">4Fe-4S</keyword>
<accession>A0ABW5RYT8</accession>
<dbReference type="InterPro" id="IPR010208">
    <property type="entry name" value="Ion_transpt_RnfC/RsxC"/>
</dbReference>
<dbReference type="SUPFAM" id="SSF142019">
    <property type="entry name" value="Nqo1 FMN-binding domain-like"/>
    <property type="match status" value="1"/>
</dbReference>
<evidence type="ECO:0000256" key="3">
    <source>
        <dbReference type="ARBA" id="ARBA00022723"/>
    </source>
</evidence>
<evidence type="ECO:0000313" key="10">
    <source>
        <dbReference type="EMBL" id="MFD2692665.1"/>
    </source>
</evidence>
<dbReference type="InterPro" id="IPR026902">
    <property type="entry name" value="RnfC_N"/>
</dbReference>
<evidence type="ECO:0000259" key="8">
    <source>
        <dbReference type="Pfam" id="PF01512"/>
    </source>
</evidence>
<keyword evidence="4" id="KW-0677">Repeat</keyword>
<proteinExistence type="predicted"/>
<comment type="caution">
    <text evidence="10">The sequence shown here is derived from an EMBL/GenBank/DDBJ whole genome shotgun (WGS) entry which is preliminary data.</text>
</comment>
<evidence type="ECO:0000256" key="6">
    <source>
        <dbReference type="ARBA" id="ARBA00023004"/>
    </source>
</evidence>
<evidence type="ECO:0000256" key="4">
    <source>
        <dbReference type="ARBA" id="ARBA00022737"/>
    </source>
</evidence>
<feature type="domain" description="RnfC Barrel sandwich hybrid" evidence="9">
    <location>
        <begin position="3"/>
        <end position="60"/>
    </location>
</feature>
<dbReference type="InterPro" id="IPR031001">
    <property type="entry name" value="PR_assoc_PrdC"/>
</dbReference>
<dbReference type="PANTHER" id="PTHR43034:SF2">
    <property type="entry name" value="ION-TRANSLOCATING OXIDOREDUCTASE COMPLEX SUBUNIT C"/>
    <property type="match status" value="1"/>
</dbReference>